<proteinExistence type="predicted"/>
<gene>
    <name evidence="1" type="ORF">ABMA28_011338</name>
</gene>
<sequence length="293" mass="32839">MEGNGEGMVAIVQGLRDAGLAVTLVRRRQINGTVKQPKIHTKSTVDSNTSALPAASVDTAAQICDDRYTSSYQLAHCRARPSSPPVELAEFPPQRPEPCRTQGNFEIGGVGSSESPRHSLIHTSVSRSRLRNSFSSVDRGLLSNSRSSRATEAFAHSLRKYPSLSPYRSVSPNRSISSELVQRLLAYTQAKNFIPHSLNFIFTTKRSLSIPEISINDNHVNTMYDYLKSTSTRRFSRVSDVRYLNDITRCLRDTLRQICDEQPTISFPTKKELSKSDYSVKSYAWSTREPPFF</sequence>
<protein>
    <submittedName>
        <fullName evidence="1">Uncharacterized protein</fullName>
    </submittedName>
</protein>
<name>A0ABD0S9B1_LOXSC</name>
<reference evidence="1 2" key="1">
    <citation type="submission" date="2024-06" db="EMBL/GenBank/DDBJ databases">
        <title>A chromosome-level genome assembly of beet webworm, Loxostege sticticalis.</title>
        <authorList>
            <person name="Zhang Y."/>
        </authorList>
    </citation>
    <scope>NUCLEOTIDE SEQUENCE [LARGE SCALE GENOMIC DNA]</scope>
    <source>
        <strain evidence="1">AQ028</strain>
        <tissue evidence="1">Male pupae</tissue>
    </source>
</reference>
<organism evidence="1 2">
    <name type="scientific">Loxostege sticticalis</name>
    <name type="common">Beet webworm moth</name>
    <dbReference type="NCBI Taxonomy" id="481309"/>
    <lineage>
        <taxon>Eukaryota</taxon>
        <taxon>Metazoa</taxon>
        <taxon>Ecdysozoa</taxon>
        <taxon>Arthropoda</taxon>
        <taxon>Hexapoda</taxon>
        <taxon>Insecta</taxon>
        <taxon>Pterygota</taxon>
        <taxon>Neoptera</taxon>
        <taxon>Endopterygota</taxon>
        <taxon>Lepidoptera</taxon>
        <taxon>Glossata</taxon>
        <taxon>Ditrysia</taxon>
        <taxon>Pyraloidea</taxon>
        <taxon>Crambidae</taxon>
        <taxon>Pyraustinae</taxon>
        <taxon>Loxostege</taxon>
    </lineage>
</organism>
<dbReference type="AlphaFoldDB" id="A0ABD0S9B1"/>
<evidence type="ECO:0000313" key="1">
    <source>
        <dbReference type="EMBL" id="KAL0809849.1"/>
    </source>
</evidence>
<accession>A0ABD0S9B1</accession>
<comment type="caution">
    <text evidence="1">The sequence shown here is derived from an EMBL/GenBank/DDBJ whole genome shotgun (WGS) entry which is preliminary data.</text>
</comment>
<dbReference type="EMBL" id="JBEDNZ010000028">
    <property type="protein sequence ID" value="KAL0809849.1"/>
    <property type="molecule type" value="Genomic_DNA"/>
</dbReference>
<dbReference type="Proteomes" id="UP001549921">
    <property type="component" value="Unassembled WGS sequence"/>
</dbReference>
<evidence type="ECO:0000313" key="2">
    <source>
        <dbReference type="Proteomes" id="UP001549921"/>
    </source>
</evidence>